<reference evidence="2" key="1">
    <citation type="submission" date="2020-06" db="EMBL/GenBank/DDBJ databases">
        <title>Draft genome of Bugula neritina, a colonial animal packing powerful symbionts and potential medicines.</title>
        <authorList>
            <person name="Rayko M."/>
        </authorList>
    </citation>
    <scope>NUCLEOTIDE SEQUENCE [LARGE SCALE GENOMIC DNA]</scope>
    <source>
        <strain evidence="2">Kwan_BN1</strain>
    </source>
</reference>
<dbReference type="Proteomes" id="UP000593567">
    <property type="component" value="Unassembled WGS sequence"/>
</dbReference>
<organism evidence="2 3">
    <name type="scientific">Bugula neritina</name>
    <name type="common">Brown bryozoan</name>
    <name type="synonym">Sertularia neritina</name>
    <dbReference type="NCBI Taxonomy" id="10212"/>
    <lineage>
        <taxon>Eukaryota</taxon>
        <taxon>Metazoa</taxon>
        <taxon>Spiralia</taxon>
        <taxon>Lophotrochozoa</taxon>
        <taxon>Bryozoa</taxon>
        <taxon>Gymnolaemata</taxon>
        <taxon>Cheilostomatida</taxon>
        <taxon>Flustrina</taxon>
        <taxon>Buguloidea</taxon>
        <taxon>Bugulidae</taxon>
        <taxon>Bugula</taxon>
    </lineage>
</organism>
<feature type="compositionally biased region" description="Polar residues" evidence="1">
    <location>
        <begin position="210"/>
        <end position="224"/>
    </location>
</feature>
<name>A0A7J7K417_BUGNE</name>
<protein>
    <submittedName>
        <fullName evidence="2">Uncharacterized protein</fullName>
    </submittedName>
</protein>
<evidence type="ECO:0000313" key="3">
    <source>
        <dbReference type="Proteomes" id="UP000593567"/>
    </source>
</evidence>
<proteinExistence type="predicted"/>
<dbReference type="AlphaFoldDB" id="A0A7J7K417"/>
<sequence>MSATDLLDVSWFAFNIQEHGASCCKRAHDGTSLQVSFGSWDSPNEIYSPQSTLTQKIPVRQKNILPTSNHQLMNQNGATDYTFKHYEDISQYMRDYRCYHTCKQTGYSSSLCHGGRVLPASIALGEGTVKDQQDSSVGLPSSTDYVIESDTVGSIGSGGDKSIKHSELLHMLRHSQSKKLREGCYKTVSTTVKPQCYKMDMPFNEEEDNSQSVPTNHSYSTNKLFPNRPSSSESIRSLKSSRTKSTSAAIKSLSAGLERPSRSSTFREEYSLQPRKSAGQTVSQQLLSSHRHHVSSLYQPIPGSKVFIGSTMKRTPQNGLSSASTQRGANSLLNQLKPVQKRLHASTHSTIASLKHQVWFDEQGRAYVSLATHLNSLFNSYRQQRI</sequence>
<gene>
    <name evidence="2" type="ORF">EB796_009337</name>
</gene>
<accession>A0A7J7K417</accession>
<evidence type="ECO:0000313" key="2">
    <source>
        <dbReference type="EMBL" id="KAF6032316.1"/>
    </source>
</evidence>
<evidence type="ECO:0000256" key="1">
    <source>
        <dbReference type="SAM" id="MobiDB-lite"/>
    </source>
</evidence>
<feature type="compositionally biased region" description="Basic and acidic residues" evidence="1">
    <location>
        <begin position="259"/>
        <end position="270"/>
    </location>
</feature>
<dbReference type="EMBL" id="VXIV02001514">
    <property type="protein sequence ID" value="KAF6032316.1"/>
    <property type="molecule type" value="Genomic_DNA"/>
</dbReference>
<feature type="region of interest" description="Disordered" evidence="1">
    <location>
        <begin position="205"/>
        <end position="279"/>
    </location>
</feature>
<keyword evidence="3" id="KW-1185">Reference proteome</keyword>
<feature type="compositionally biased region" description="Low complexity" evidence="1">
    <location>
        <begin position="228"/>
        <end position="252"/>
    </location>
</feature>
<comment type="caution">
    <text evidence="2">The sequence shown here is derived from an EMBL/GenBank/DDBJ whole genome shotgun (WGS) entry which is preliminary data.</text>
</comment>